<gene>
    <name evidence="1" type="ORF">K7472_26165</name>
</gene>
<dbReference type="EMBL" id="JAINVZ010000023">
    <property type="protein sequence ID" value="MBY8888297.1"/>
    <property type="molecule type" value="Genomic_DNA"/>
</dbReference>
<reference evidence="1 2" key="1">
    <citation type="submission" date="2021-08" db="EMBL/GenBank/DDBJ databases">
        <title>Streptomyces sp. PTM05 isolated from lichen.</title>
        <authorList>
            <person name="Somphong A."/>
            <person name="Phongsopitanun W."/>
            <person name="Tanasupawat S."/>
        </authorList>
    </citation>
    <scope>NUCLEOTIDE SEQUENCE [LARGE SCALE GENOMIC DNA]</scope>
    <source>
        <strain evidence="1 2">Ptm05</strain>
    </source>
</reference>
<evidence type="ECO:0000313" key="2">
    <source>
        <dbReference type="Proteomes" id="UP001198565"/>
    </source>
</evidence>
<accession>A0ABS7QYK5</accession>
<dbReference type="RefSeq" id="WP_222981025.1">
    <property type="nucleotide sequence ID" value="NZ_JAINVZ010000023.1"/>
</dbReference>
<proteinExistence type="predicted"/>
<protein>
    <submittedName>
        <fullName evidence="1">Uncharacterized protein</fullName>
    </submittedName>
</protein>
<comment type="caution">
    <text evidence="1">The sequence shown here is derived from an EMBL/GenBank/DDBJ whole genome shotgun (WGS) entry which is preliminary data.</text>
</comment>
<name>A0ABS7QYK5_9ACTN</name>
<sequence>MSDQCDIEPLGGHEYLVRVHHPAEIVESRFQATERVMADLHAGAGDERRVIEATMDFLRDKKSADELPQLVDLDDVAASYDDYVDALRGRLPSA</sequence>
<evidence type="ECO:0000313" key="1">
    <source>
        <dbReference type="EMBL" id="MBY8888297.1"/>
    </source>
</evidence>
<keyword evidence="2" id="KW-1185">Reference proteome</keyword>
<organism evidence="1 2">
    <name type="scientific">Streptantibioticus parmotrematis</name>
    <dbReference type="NCBI Taxonomy" id="2873249"/>
    <lineage>
        <taxon>Bacteria</taxon>
        <taxon>Bacillati</taxon>
        <taxon>Actinomycetota</taxon>
        <taxon>Actinomycetes</taxon>
        <taxon>Kitasatosporales</taxon>
        <taxon>Streptomycetaceae</taxon>
        <taxon>Streptantibioticus</taxon>
    </lineage>
</organism>
<dbReference type="Proteomes" id="UP001198565">
    <property type="component" value="Unassembled WGS sequence"/>
</dbReference>